<evidence type="ECO:0000256" key="2">
    <source>
        <dbReference type="ARBA" id="ARBA00009592"/>
    </source>
</evidence>
<dbReference type="InterPro" id="IPR055414">
    <property type="entry name" value="LRR_R13L4/SHOC2-like"/>
</dbReference>
<evidence type="ECO:0000259" key="13">
    <source>
        <dbReference type="Pfam" id="PF08263"/>
    </source>
</evidence>
<protein>
    <recommendedName>
        <fullName evidence="18">Leucine-rich repeat-containing N-terminal plant-type domain-containing protein</fullName>
    </recommendedName>
</protein>
<organism evidence="16 17">
    <name type="scientific">Cannabis sativa</name>
    <name type="common">Hemp</name>
    <name type="synonym">Marijuana</name>
    <dbReference type="NCBI Taxonomy" id="3483"/>
    <lineage>
        <taxon>Eukaryota</taxon>
        <taxon>Viridiplantae</taxon>
        <taxon>Streptophyta</taxon>
        <taxon>Embryophyta</taxon>
        <taxon>Tracheophyta</taxon>
        <taxon>Spermatophyta</taxon>
        <taxon>Magnoliopsida</taxon>
        <taxon>eudicotyledons</taxon>
        <taxon>Gunneridae</taxon>
        <taxon>Pentapetalae</taxon>
        <taxon>rosids</taxon>
        <taxon>fabids</taxon>
        <taxon>Rosales</taxon>
        <taxon>Cannabaceae</taxon>
        <taxon>Cannabis</taxon>
    </lineage>
</organism>
<dbReference type="PANTHER" id="PTHR48063">
    <property type="entry name" value="LRR RECEPTOR-LIKE KINASE"/>
    <property type="match status" value="1"/>
</dbReference>
<dbReference type="Pfam" id="PF00560">
    <property type="entry name" value="LRR_1"/>
    <property type="match status" value="8"/>
</dbReference>
<dbReference type="FunFam" id="3.80.10.10:FF:000095">
    <property type="entry name" value="LRR receptor-like serine/threonine-protein kinase GSO1"/>
    <property type="match status" value="1"/>
</dbReference>
<dbReference type="InterPro" id="IPR046956">
    <property type="entry name" value="RLP23-like"/>
</dbReference>
<evidence type="ECO:0000313" key="17">
    <source>
        <dbReference type="Proteomes" id="UP000596661"/>
    </source>
</evidence>
<keyword evidence="9 12" id="KW-0472">Membrane</keyword>
<dbReference type="GO" id="GO:0005886">
    <property type="term" value="C:plasma membrane"/>
    <property type="evidence" value="ECO:0007669"/>
    <property type="project" value="UniProtKB-SubCell"/>
</dbReference>
<keyword evidence="17" id="KW-1185">Reference proteome</keyword>
<keyword evidence="3" id="KW-1003">Cell membrane</keyword>
<dbReference type="SMART" id="SM00365">
    <property type="entry name" value="LRR_SD22"/>
    <property type="match status" value="8"/>
</dbReference>
<reference evidence="16" key="1">
    <citation type="submission" date="2018-11" db="EMBL/GenBank/DDBJ databases">
        <authorList>
            <person name="Grassa J C."/>
        </authorList>
    </citation>
    <scope>NUCLEOTIDE SEQUENCE [LARGE SCALE GENOMIC DNA]</scope>
</reference>
<dbReference type="Pfam" id="PF13966">
    <property type="entry name" value="zf-RVT"/>
    <property type="match status" value="1"/>
</dbReference>
<feature type="domain" description="Disease resistance R13L4/SHOC-2-like LRR" evidence="15">
    <location>
        <begin position="406"/>
        <end position="537"/>
    </location>
</feature>
<evidence type="ECO:0000256" key="1">
    <source>
        <dbReference type="ARBA" id="ARBA00004251"/>
    </source>
</evidence>
<dbReference type="FunFam" id="3.80.10.10:FF:001678">
    <property type="entry name" value="Calmodulin-binding receptor kinase CaMRLK"/>
    <property type="match status" value="1"/>
</dbReference>
<dbReference type="InterPro" id="IPR026960">
    <property type="entry name" value="RVT-Znf"/>
</dbReference>
<proteinExistence type="inferred from homology"/>
<evidence type="ECO:0000256" key="10">
    <source>
        <dbReference type="ARBA" id="ARBA00023170"/>
    </source>
</evidence>
<evidence type="ECO:0000256" key="9">
    <source>
        <dbReference type="ARBA" id="ARBA00023136"/>
    </source>
</evidence>
<dbReference type="OMA" id="PYFIDYS"/>
<dbReference type="SUPFAM" id="SSF52058">
    <property type="entry name" value="L domain-like"/>
    <property type="match status" value="4"/>
</dbReference>
<evidence type="ECO:0000256" key="4">
    <source>
        <dbReference type="ARBA" id="ARBA00022614"/>
    </source>
</evidence>
<feature type="domain" description="Reverse transcriptase zinc-binding" evidence="14">
    <location>
        <begin position="1051"/>
        <end position="1095"/>
    </location>
</feature>
<comment type="similarity">
    <text evidence="2">Belongs to the RLP family.</text>
</comment>
<feature type="domain" description="Leucine-rich repeat-containing N-terminal plant-type" evidence="13">
    <location>
        <begin position="50"/>
        <end position="94"/>
    </location>
</feature>
<dbReference type="FunFam" id="3.80.10.10:FF:000213">
    <property type="entry name" value="Tyrosine-sulfated glycopeptide receptor 1"/>
    <property type="match status" value="1"/>
</dbReference>
<dbReference type="AlphaFoldDB" id="A0A803PKR5"/>
<dbReference type="EMBL" id="UZAU01000409">
    <property type="status" value="NOT_ANNOTATED_CDS"/>
    <property type="molecule type" value="Genomic_DNA"/>
</dbReference>
<evidence type="ECO:0000256" key="11">
    <source>
        <dbReference type="ARBA" id="ARBA00023180"/>
    </source>
</evidence>
<dbReference type="InterPro" id="IPR003591">
    <property type="entry name" value="Leu-rich_rpt_typical-subtyp"/>
</dbReference>
<dbReference type="Proteomes" id="UP000596661">
    <property type="component" value="Chromosome 5"/>
</dbReference>
<keyword evidence="6" id="KW-0732">Signal</keyword>
<dbReference type="EnsemblPlants" id="evm.model.05.129">
    <property type="protein sequence ID" value="cds.evm.model.05.129"/>
    <property type="gene ID" value="evm.TU.05.129"/>
</dbReference>
<evidence type="ECO:0000259" key="15">
    <source>
        <dbReference type="Pfam" id="PF23598"/>
    </source>
</evidence>
<evidence type="ECO:0000256" key="8">
    <source>
        <dbReference type="ARBA" id="ARBA00022989"/>
    </source>
</evidence>
<dbReference type="PRINTS" id="PR00019">
    <property type="entry name" value="LEURICHRPT"/>
</dbReference>
<dbReference type="InterPro" id="IPR013210">
    <property type="entry name" value="LRR_N_plant-typ"/>
</dbReference>
<evidence type="ECO:0000313" key="16">
    <source>
        <dbReference type="EnsemblPlants" id="cds.evm.model.05.129"/>
    </source>
</evidence>
<keyword evidence="10" id="KW-0675">Receptor</keyword>
<sequence>MALLSSTKLIANTLLLLIILINFIFLVVQPTTTTHTSFKRNPNDHVLCIESEKQALLSLKKDLVDPFNKLISWVSINNGSNDDDCCKWTGIVCDISTGHVKQLRLVDASLSGKVNPSLLNLTHLTHLDLSQNDFKGTRIPPFIGSLMSLKYLNLTMAGFDGKIPHQLGNLSSLTHLSLRSTISSFFNPDENEILSVDNLHWLSGLSSLQSLVMDQVNLSKASNHWLFAMNTIPSLREIRLSSCELSHIHFPSHINLTSLETLDLSYNSIELREPIPCTFPKNMTLLKYLDLSGNNIDSVIPNCFYSFPNLEHLNLFQTKLHGIISSDVANLTSIVSLDLSGNALEGKIPTSMGKLCNLEEFDLTGNNYEGSVSMVFESLSGCLAKKLKSLNLGANSFDSFTGQILDGMRHFKNLHVLDLGNNKFSGPIPLSIFGNLISLKSLDLSSNNFSGPLPDFPASLSNLESLSIYLNKLSGSIPKSLQSLSKLKHLSISNNQLSGSLPISLGSLANLEDLLIESNDFKGHVSEVHFANLTKLKFVLASGNKLSMKVGSNWAPPFSLQVMELRNWNLGPHFPQWLKSQKNISQIDISNTGISGVIPQWFWNNLFSNRSIMLDISKNQIYGEIPNFPNNVSFLVLNMSFNKLTGPLPRIPISKMLDLSNNYLSVNISNFLCDPTSYQREVLSINLKNNFLSGKIPDCWMYWSTLKIIDLDNNNLNGIIPRSIGFLRNLESLHLRNNSFVGEVPESLKNCSALIGLDLGLNKLVGTIPRWIGSLPWLGLLVLRSNNLTGLIPTELCKLFGLQILDASNNNLMGKIPKCFKNLSSMTSKSNQYLSSYYFNIGDQEAGEYASVVVKGRESQYNTILYLLCTLDLSRNNLSGEIPEELASLDALQSLNLSGNYLSGSIPEKIDSMTDLESLDLSRNHLSGYIPTGLSGLSFLSHLNLSYNNLSGQIPIGTQLQSMDASSFVGNKLCGPPLKKCIEDPHTTHPDASNDDGEREDDEYWFRLGIGMGFGVSFLSLLVPLVVCGFWRRAYFWFFEEYLWNKILDYLIKIKLKTKDRVCRYDPQVDPTCLLCGKANESVQHLFFQCEYSSKCLAEWKSRLNWGTKAIDVHRLLQLISKLKGISATRRSMMLTMLAALIYQIWGARNDVLWNQKQWQIRIIVDRVQQESKRRIVGVWPSKTKEKNKNWVLNL</sequence>
<name>A0A803PKR5_CANSA</name>
<dbReference type="Gramene" id="evm.model.05.129">
    <property type="protein sequence ID" value="cds.evm.model.05.129"/>
    <property type="gene ID" value="evm.TU.05.129"/>
</dbReference>
<accession>A0A803PKR5</accession>
<dbReference type="PANTHER" id="PTHR48063:SF98">
    <property type="entry name" value="LRR RECEPTOR-LIKE SERINE_THREONINE-PROTEIN KINASE FLS2"/>
    <property type="match status" value="1"/>
</dbReference>
<keyword evidence="5 12" id="KW-0812">Transmembrane</keyword>
<keyword evidence="7" id="KW-0677">Repeat</keyword>
<dbReference type="InterPro" id="IPR001611">
    <property type="entry name" value="Leu-rich_rpt"/>
</dbReference>
<evidence type="ECO:0000256" key="6">
    <source>
        <dbReference type="ARBA" id="ARBA00022729"/>
    </source>
</evidence>
<keyword evidence="11" id="KW-0325">Glycoprotein</keyword>
<evidence type="ECO:0000256" key="7">
    <source>
        <dbReference type="ARBA" id="ARBA00022737"/>
    </source>
</evidence>
<evidence type="ECO:0000256" key="12">
    <source>
        <dbReference type="SAM" id="Phobius"/>
    </source>
</evidence>
<reference evidence="16" key="2">
    <citation type="submission" date="2021-03" db="UniProtKB">
        <authorList>
            <consortium name="EnsemblPlants"/>
        </authorList>
    </citation>
    <scope>IDENTIFICATION</scope>
</reference>
<evidence type="ECO:0000259" key="14">
    <source>
        <dbReference type="Pfam" id="PF13966"/>
    </source>
</evidence>
<dbReference type="Gene3D" id="3.80.10.10">
    <property type="entry name" value="Ribonuclease Inhibitor"/>
    <property type="match status" value="4"/>
</dbReference>
<feature type="transmembrane region" description="Helical" evidence="12">
    <location>
        <begin position="9"/>
        <end position="28"/>
    </location>
</feature>
<keyword evidence="4" id="KW-0433">Leucine-rich repeat</keyword>
<dbReference type="Pfam" id="PF13855">
    <property type="entry name" value="LRR_8"/>
    <property type="match status" value="2"/>
</dbReference>
<evidence type="ECO:0000256" key="5">
    <source>
        <dbReference type="ARBA" id="ARBA00022692"/>
    </source>
</evidence>
<feature type="transmembrane region" description="Helical" evidence="12">
    <location>
        <begin position="1004"/>
        <end position="1031"/>
    </location>
</feature>
<comment type="subcellular location">
    <subcellularLocation>
        <location evidence="1">Cell membrane</location>
        <topology evidence="1">Single-pass type I membrane protein</topology>
    </subcellularLocation>
</comment>
<dbReference type="PROSITE" id="PS51450">
    <property type="entry name" value="LRR"/>
    <property type="match status" value="1"/>
</dbReference>
<evidence type="ECO:0000256" key="3">
    <source>
        <dbReference type="ARBA" id="ARBA00022475"/>
    </source>
</evidence>
<keyword evidence="8 12" id="KW-1133">Transmembrane helix</keyword>
<evidence type="ECO:0008006" key="18">
    <source>
        <dbReference type="Google" id="ProtNLM"/>
    </source>
</evidence>
<dbReference type="Pfam" id="PF23598">
    <property type="entry name" value="LRR_14"/>
    <property type="match status" value="1"/>
</dbReference>
<dbReference type="Pfam" id="PF08263">
    <property type="entry name" value="LRRNT_2"/>
    <property type="match status" value="1"/>
</dbReference>
<dbReference type="SMART" id="SM00369">
    <property type="entry name" value="LRR_TYP"/>
    <property type="match status" value="14"/>
</dbReference>
<dbReference type="InterPro" id="IPR032675">
    <property type="entry name" value="LRR_dom_sf"/>
</dbReference>